<comment type="caution">
    <text evidence="7">The sequence shown here is derived from an EMBL/GenBank/DDBJ whole genome shotgun (WGS) entry which is preliminary data.</text>
</comment>
<sequence length="274" mass="30558">MDKRHISDGGEGWPQRDEREPPGLLQTADRTLQVLLAFDRGRTDWGVTEVAREFGWDKSVAQRILATLAYRGFLVADPQTRRYRIGPAAIQLARVWQQSRTLELLVQPVLDELTRRTGDSSLLCVPDGFHVRCVAAADGPAGPQRYYPLVGELYPAHAGATSKGYFAFLPPHECSRLFTDRPLARFTDHTQVDPVRLTEEFAAIRNRGYALSEGEYDGDTAALAVPVHVRRELYGSLSLGWRSGHSDDTTTRLPLLRHAASVIDDILGGTARRR</sequence>
<evidence type="ECO:0000256" key="1">
    <source>
        <dbReference type="ARBA" id="ARBA00023015"/>
    </source>
</evidence>
<gene>
    <name evidence="7" type="ORF">ACFQRF_22240</name>
</gene>
<feature type="domain" description="HTH iclR-type" evidence="5">
    <location>
        <begin position="25"/>
        <end position="87"/>
    </location>
</feature>
<feature type="region of interest" description="Disordered" evidence="4">
    <location>
        <begin position="1"/>
        <end position="24"/>
    </location>
</feature>
<feature type="compositionally biased region" description="Basic and acidic residues" evidence="4">
    <location>
        <begin position="1"/>
        <end position="21"/>
    </location>
</feature>
<protein>
    <submittedName>
        <fullName evidence="7">IclR family transcriptional regulator</fullName>
    </submittedName>
</protein>
<dbReference type="RefSeq" id="WP_379873100.1">
    <property type="nucleotide sequence ID" value="NZ_JBHTBH010000012.1"/>
</dbReference>
<dbReference type="EMBL" id="JBHTBH010000012">
    <property type="protein sequence ID" value="MFC7330451.1"/>
    <property type="molecule type" value="Genomic_DNA"/>
</dbReference>
<name>A0ABW2KKG3_9ACTN</name>
<feature type="domain" description="IclR-ED" evidence="6">
    <location>
        <begin position="88"/>
        <end position="269"/>
    </location>
</feature>
<evidence type="ECO:0000259" key="5">
    <source>
        <dbReference type="PROSITE" id="PS51077"/>
    </source>
</evidence>
<dbReference type="SUPFAM" id="SSF46785">
    <property type="entry name" value="Winged helix' DNA-binding domain"/>
    <property type="match status" value="1"/>
</dbReference>
<keyword evidence="2" id="KW-0238">DNA-binding</keyword>
<keyword evidence="3" id="KW-0804">Transcription</keyword>
<keyword evidence="8" id="KW-1185">Reference proteome</keyword>
<dbReference type="PROSITE" id="PS51077">
    <property type="entry name" value="HTH_ICLR"/>
    <property type="match status" value="1"/>
</dbReference>
<evidence type="ECO:0000256" key="3">
    <source>
        <dbReference type="ARBA" id="ARBA00023163"/>
    </source>
</evidence>
<dbReference type="Gene3D" id="1.10.10.10">
    <property type="entry name" value="Winged helix-like DNA-binding domain superfamily/Winged helix DNA-binding domain"/>
    <property type="match status" value="1"/>
</dbReference>
<dbReference type="SUPFAM" id="SSF55781">
    <property type="entry name" value="GAF domain-like"/>
    <property type="match status" value="1"/>
</dbReference>
<dbReference type="InterPro" id="IPR036390">
    <property type="entry name" value="WH_DNA-bd_sf"/>
</dbReference>
<evidence type="ECO:0000259" key="6">
    <source>
        <dbReference type="PROSITE" id="PS51078"/>
    </source>
</evidence>
<evidence type="ECO:0000313" key="8">
    <source>
        <dbReference type="Proteomes" id="UP001596540"/>
    </source>
</evidence>
<dbReference type="InterPro" id="IPR014757">
    <property type="entry name" value="Tscrpt_reg_IclR_C"/>
</dbReference>
<evidence type="ECO:0000256" key="2">
    <source>
        <dbReference type="ARBA" id="ARBA00023125"/>
    </source>
</evidence>
<keyword evidence="1" id="KW-0805">Transcription regulation</keyword>
<accession>A0ABW2KKG3</accession>
<reference evidence="8" key="1">
    <citation type="journal article" date="2019" name="Int. J. Syst. Evol. Microbiol.">
        <title>The Global Catalogue of Microorganisms (GCM) 10K type strain sequencing project: providing services to taxonomists for standard genome sequencing and annotation.</title>
        <authorList>
            <consortium name="The Broad Institute Genomics Platform"/>
            <consortium name="The Broad Institute Genome Sequencing Center for Infectious Disease"/>
            <person name="Wu L."/>
            <person name="Ma J."/>
        </authorList>
    </citation>
    <scope>NUCLEOTIDE SEQUENCE [LARGE SCALE GENOMIC DNA]</scope>
    <source>
        <strain evidence="8">CGMCC 4.7382</strain>
    </source>
</reference>
<dbReference type="InterPro" id="IPR029016">
    <property type="entry name" value="GAF-like_dom_sf"/>
</dbReference>
<dbReference type="Gene3D" id="3.30.450.40">
    <property type="match status" value="1"/>
</dbReference>
<dbReference type="Pfam" id="PF09339">
    <property type="entry name" value="HTH_IclR"/>
    <property type="match status" value="1"/>
</dbReference>
<dbReference type="PROSITE" id="PS51078">
    <property type="entry name" value="ICLR_ED"/>
    <property type="match status" value="1"/>
</dbReference>
<dbReference type="InterPro" id="IPR005471">
    <property type="entry name" value="Tscrpt_reg_IclR_N"/>
</dbReference>
<evidence type="ECO:0000313" key="7">
    <source>
        <dbReference type="EMBL" id="MFC7330451.1"/>
    </source>
</evidence>
<dbReference type="PANTHER" id="PTHR30136:SF24">
    <property type="entry name" value="HTH-TYPE TRANSCRIPTIONAL REPRESSOR ALLR"/>
    <property type="match status" value="1"/>
</dbReference>
<dbReference type="Pfam" id="PF01614">
    <property type="entry name" value="IclR_C"/>
    <property type="match status" value="1"/>
</dbReference>
<proteinExistence type="predicted"/>
<dbReference type="SMART" id="SM00346">
    <property type="entry name" value="HTH_ICLR"/>
    <property type="match status" value="1"/>
</dbReference>
<dbReference type="PANTHER" id="PTHR30136">
    <property type="entry name" value="HELIX-TURN-HELIX TRANSCRIPTIONAL REGULATOR, ICLR FAMILY"/>
    <property type="match status" value="1"/>
</dbReference>
<evidence type="ECO:0000256" key="4">
    <source>
        <dbReference type="SAM" id="MobiDB-lite"/>
    </source>
</evidence>
<organism evidence="7 8">
    <name type="scientific">Marinactinospora rubrisoli</name>
    <dbReference type="NCBI Taxonomy" id="2715399"/>
    <lineage>
        <taxon>Bacteria</taxon>
        <taxon>Bacillati</taxon>
        <taxon>Actinomycetota</taxon>
        <taxon>Actinomycetes</taxon>
        <taxon>Streptosporangiales</taxon>
        <taxon>Nocardiopsidaceae</taxon>
        <taxon>Marinactinospora</taxon>
    </lineage>
</organism>
<dbReference type="Proteomes" id="UP001596540">
    <property type="component" value="Unassembled WGS sequence"/>
</dbReference>
<dbReference type="InterPro" id="IPR050707">
    <property type="entry name" value="HTH_MetabolicPath_Reg"/>
</dbReference>
<dbReference type="InterPro" id="IPR036388">
    <property type="entry name" value="WH-like_DNA-bd_sf"/>
</dbReference>